<evidence type="ECO:0000256" key="14">
    <source>
        <dbReference type="SAM" id="MobiDB-lite"/>
    </source>
</evidence>
<dbReference type="Gene3D" id="1.20.120.350">
    <property type="entry name" value="Voltage-gated potassium channels. Chain C"/>
    <property type="match status" value="1"/>
</dbReference>
<keyword evidence="2" id="KW-0813">Transport</keyword>
<dbReference type="InterPro" id="IPR005821">
    <property type="entry name" value="Ion_trans_dom"/>
</dbReference>
<dbReference type="GO" id="GO:0008076">
    <property type="term" value="C:voltage-gated potassium channel complex"/>
    <property type="evidence" value="ECO:0007669"/>
    <property type="project" value="TreeGrafter"/>
</dbReference>
<evidence type="ECO:0000256" key="3">
    <source>
        <dbReference type="ARBA" id="ARBA00022475"/>
    </source>
</evidence>
<evidence type="ECO:0000256" key="8">
    <source>
        <dbReference type="ARBA" id="ARBA00022958"/>
    </source>
</evidence>
<evidence type="ECO:0000256" key="11">
    <source>
        <dbReference type="ARBA" id="ARBA00023136"/>
    </source>
</evidence>
<dbReference type="PANTHER" id="PTHR47735:SF8">
    <property type="entry name" value="POTASSIUM VOLTAGE-GATED CHANNEL SUBFAMILY KQT MEMBER 5"/>
    <property type="match status" value="1"/>
</dbReference>
<evidence type="ECO:0000256" key="10">
    <source>
        <dbReference type="ARBA" id="ARBA00023065"/>
    </source>
</evidence>
<evidence type="ECO:0000256" key="6">
    <source>
        <dbReference type="ARBA" id="ARBA00022826"/>
    </source>
</evidence>
<protein>
    <submittedName>
        <fullName evidence="18">Potassium voltage-gated channel subfamily KQT member 5-like</fullName>
    </submittedName>
</protein>
<dbReference type="Gene3D" id="1.10.287.70">
    <property type="match status" value="1"/>
</dbReference>
<keyword evidence="7" id="KW-0851">Voltage-gated channel</keyword>
<dbReference type="GeneTree" id="ENSGT00940000155933"/>
<dbReference type="Pfam" id="PF03520">
    <property type="entry name" value="KCNQ_channel"/>
    <property type="match status" value="1"/>
</dbReference>
<feature type="compositionally biased region" description="Polar residues" evidence="14">
    <location>
        <begin position="348"/>
        <end position="360"/>
    </location>
</feature>
<dbReference type="Pfam" id="PF00520">
    <property type="entry name" value="Ion_trans"/>
    <property type="match status" value="1"/>
</dbReference>
<keyword evidence="8" id="KW-0630">Potassium</keyword>
<evidence type="ECO:0000256" key="12">
    <source>
        <dbReference type="ARBA" id="ARBA00023303"/>
    </source>
</evidence>
<feature type="domain" description="Potassium channel voltage dependent KCNQ C-terminal" evidence="17">
    <location>
        <begin position="375"/>
        <end position="533"/>
    </location>
</feature>
<accession>A0A674AKQ7</accession>
<keyword evidence="10" id="KW-0406">Ion transport</keyword>
<keyword evidence="11 15" id="KW-0472">Membrane</keyword>
<keyword evidence="12" id="KW-0407">Ion channel</keyword>
<dbReference type="FunFam" id="1.10.287.70:FF:000016">
    <property type="entry name" value="Putative potassium voltage-gated channel subfamily KQT member 2"/>
    <property type="match status" value="1"/>
</dbReference>
<keyword evidence="19" id="KW-1185">Reference proteome</keyword>
<reference evidence="18" key="2">
    <citation type="submission" date="2025-09" db="UniProtKB">
        <authorList>
            <consortium name="Ensembl"/>
        </authorList>
    </citation>
    <scope>IDENTIFICATION</scope>
</reference>
<evidence type="ECO:0000256" key="4">
    <source>
        <dbReference type="ARBA" id="ARBA00022538"/>
    </source>
</evidence>
<dbReference type="InterPro" id="IPR013821">
    <property type="entry name" value="K_chnl_volt-dep_KCNQ_C"/>
</dbReference>
<feature type="region of interest" description="Disordered" evidence="14">
    <location>
        <begin position="344"/>
        <end position="365"/>
    </location>
</feature>
<keyword evidence="3" id="KW-1003">Cell membrane</keyword>
<dbReference type="Gene3D" id="6.10.140.1910">
    <property type="match status" value="2"/>
</dbReference>
<evidence type="ECO:0000256" key="9">
    <source>
        <dbReference type="ARBA" id="ARBA00022989"/>
    </source>
</evidence>
<evidence type="ECO:0000259" key="16">
    <source>
        <dbReference type="Pfam" id="PF00520"/>
    </source>
</evidence>
<dbReference type="FunFam" id="1.20.120.350:FF:000017">
    <property type="entry name" value="potassium voltage-gated channel subfamily KQT member 1"/>
    <property type="match status" value="1"/>
</dbReference>
<evidence type="ECO:0000256" key="7">
    <source>
        <dbReference type="ARBA" id="ARBA00022882"/>
    </source>
</evidence>
<dbReference type="GO" id="GO:0005249">
    <property type="term" value="F:voltage-gated potassium channel activity"/>
    <property type="evidence" value="ECO:0007669"/>
    <property type="project" value="InterPro"/>
</dbReference>
<keyword evidence="6" id="KW-0631">Potassium channel</keyword>
<keyword evidence="9 15" id="KW-1133">Transmembrane helix</keyword>
<dbReference type="PANTHER" id="PTHR47735">
    <property type="entry name" value="POTASSIUM VOLTAGE-GATED CHANNEL SUBFAMILY KQT MEMBER 4"/>
    <property type="match status" value="1"/>
</dbReference>
<dbReference type="AlphaFoldDB" id="A0A674AKQ7"/>
<dbReference type="InterPro" id="IPR003937">
    <property type="entry name" value="K_chnl_volt-dep_KCNQ"/>
</dbReference>
<keyword evidence="4" id="KW-0633">Potassium transport</keyword>
<dbReference type="InterPro" id="IPR027359">
    <property type="entry name" value="Volt_channel_dom_sf"/>
</dbReference>
<dbReference type="PRINTS" id="PR00169">
    <property type="entry name" value="KCHANNEL"/>
</dbReference>
<feature type="domain" description="Ion transport" evidence="16">
    <location>
        <begin position="55"/>
        <end position="284"/>
    </location>
</feature>
<evidence type="ECO:0000256" key="1">
    <source>
        <dbReference type="ARBA" id="ARBA00004651"/>
    </source>
</evidence>
<comment type="subcellular location">
    <subcellularLocation>
        <location evidence="1">Cell membrane</location>
        <topology evidence="1">Multi-pass membrane protein</topology>
    </subcellularLocation>
</comment>
<evidence type="ECO:0000256" key="5">
    <source>
        <dbReference type="ARBA" id="ARBA00022692"/>
    </source>
</evidence>
<feature type="transmembrane region" description="Helical" evidence="15">
    <location>
        <begin position="129"/>
        <end position="149"/>
    </location>
</feature>
<evidence type="ECO:0000256" key="15">
    <source>
        <dbReference type="SAM" id="Phobius"/>
    </source>
</evidence>
<dbReference type="PRINTS" id="PR01459">
    <property type="entry name" value="KCNQCHANNEL"/>
</dbReference>
<evidence type="ECO:0000259" key="17">
    <source>
        <dbReference type="Pfam" id="PF03520"/>
    </source>
</evidence>
<name>A0A674AKQ7_SALTR</name>
<feature type="transmembrane region" description="Helical" evidence="15">
    <location>
        <begin position="223"/>
        <end position="242"/>
    </location>
</feature>
<evidence type="ECO:0000256" key="2">
    <source>
        <dbReference type="ARBA" id="ARBA00022448"/>
    </source>
</evidence>
<feature type="transmembrane region" description="Helical" evidence="15">
    <location>
        <begin position="86"/>
        <end position="108"/>
    </location>
</feature>
<evidence type="ECO:0000256" key="13">
    <source>
        <dbReference type="ARBA" id="ARBA00034430"/>
    </source>
</evidence>
<keyword evidence="5 15" id="KW-0812">Transmembrane</keyword>
<feature type="transmembrane region" description="Helical" evidence="15">
    <location>
        <begin position="197"/>
        <end position="216"/>
    </location>
</feature>
<comment type="catalytic activity">
    <reaction evidence="13">
        <text>K(+)(in) = K(+)(out)</text>
        <dbReference type="Rhea" id="RHEA:29463"/>
        <dbReference type="ChEBI" id="CHEBI:29103"/>
    </reaction>
</comment>
<dbReference type="Proteomes" id="UP000472277">
    <property type="component" value="Chromosome 5"/>
</dbReference>
<reference evidence="18" key="1">
    <citation type="submission" date="2025-08" db="UniProtKB">
        <authorList>
            <consortium name="Ensembl"/>
        </authorList>
    </citation>
    <scope>IDENTIFICATION</scope>
</reference>
<dbReference type="SUPFAM" id="SSF81324">
    <property type="entry name" value="Voltage-gated potassium channels"/>
    <property type="match status" value="1"/>
</dbReference>
<organism evidence="18 19">
    <name type="scientific">Salmo trutta</name>
    <name type="common">Brown trout</name>
    <dbReference type="NCBI Taxonomy" id="8032"/>
    <lineage>
        <taxon>Eukaryota</taxon>
        <taxon>Metazoa</taxon>
        <taxon>Chordata</taxon>
        <taxon>Craniata</taxon>
        <taxon>Vertebrata</taxon>
        <taxon>Euteleostomi</taxon>
        <taxon>Actinopterygii</taxon>
        <taxon>Neopterygii</taxon>
        <taxon>Teleostei</taxon>
        <taxon>Protacanthopterygii</taxon>
        <taxon>Salmoniformes</taxon>
        <taxon>Salmonidae</taxon>
        <taxon>Salmoninae</taxon>
        <taxon>Salmo</taxon>
    </lineage>
</organism>
<sequence length="571" mass="64962">PHADAQSAVSTEDARLSLLGKPLIYSAQSGRRNAHYRRLQNYLYNVLERPRAWAFIYHAFVFILVFGCLVLSVFSTIPAHQDLSNHFLLILEFVMIVVFGLEYIIRIWSAGCCSRYRGWQGRLRFARKPFCVIDIIVLIASIAVVSAGSQGNIFATSALRSLRFLQILRMVRMDRRGGTWKLLGSVVYAHSKELVTAWYIGFLVLIFSSFLVYLVEKEFNKDFATYADALWWGTITLTTIGYGDKTPQTWTGRLISAGFALMGISFFALPAGILGSGFALKVQEQHRQKHFEKRRNPAASLIQAAWRLYSTDGARTYLSATWQHYQGAHSPFSTKLSFKERVRMASPRGQSMKSRQTSVNNDRRCSPCNNVAGAETRSSPAKVQKSWSFNDRTRFRPSLRLKSQSLDTGMGNDDTFDDRGCHCDVTMEDISAPQKAVIRAVRIMKFHVAKKKFKETLRPYDVKDVIEQYSAGHLDMLCRIKSLQTRVDQILGKGQIPMDKKIRDKLHPDGDTLGDMSMLGRVCKVERQVKFLSETVRNRLREAHLHDRGPHQGLDLTAVRVFLIFTIFHIV</sequence>
<dbReference type="Ensembl" id="ENSSTUT00000062773.1">
    <property type="protein sequence ID" value="ENSSTUP00000059640.1"/>
    <property type="gene ID" value="ENSSTUG00000025248.1"/>
</dbReference>
<evidence type="ECO:0000313" key="19">
    <source>
        <dbReference type="Proteomes" id="UP000472277"/>
    </source>
</evidence>
<feature type="transmembrane region" description="Helical" evidence="15">
    <location>
        <begin position="52"/>
        <end position="74"/>
    </location>
</feature>
<evidence type="ECO:0000313" key="18">
    <source>
        <dbReference type="Ensembl" id="ENSSTUP00000059640.1"/>
    </source>
</evidence>
<feature type="transmembrane region" description="Helical" evidence="15">
    <location>
        <begin position="254"/>
        <end position="280"/>
    </location>
</feature>
<proteinExistence type="predicted"/>
<gene>
    <name evidence="18" type="primary">kcnq5a</name>
</gene>